<evidence type="ECO:0000313" key="6">
    <source>
        <dbReference type="EMBL" id="ODV78898.1"/>
    </source>
</evidence>
<evidence type="ECO:0000256" key="2">
    <source>
        <dbReference type="ARBA" id="ARBA00022483"/>
    </source>
</evidence>
<dbReference type="InterPro" id="IPR001680">
    <property type="entry name" value="WD40_rpt"/>
</dbReference>
<dbReference type="OrthoDB" id="19944at2759"/>
<reference evidence="7" key="1">
    <citation type="submission" date="2016-05" db="EMBL/GenBank/DDBJ databases">
        <title>Comparative genomics of biotechnologically important yeasts.</title>
        <authorList>
            <consortium name="DOE Joint Genome Institute"/>
            <person name="Riley R."/>
            <person name="Haridas S."/>
            <person name="Wolfe K.H."/>
            <person name="Lopes M.R."/>
            <person name="Hittinger C.T."/>
            <person name="Goker M."/>
            <person name="Salamov A."/>
            <person name="Wisecaver J."/>
            <person name="Long T.M."/>
            <person name="Aerts A.L."/>
            <person name="Barry K."/>
            <person name="Choi C."/>
            <person name="Clum A."/>
            <person name="Coughlan A.Y."/>
            <person name="Deshpande S."/>
            <person name="Douglass A.P."/>
            <person name="Hanson S.J."/>
            <person name="Klenk H.-P."/>
            <person name="Labutti K."/>
            <person name="Lapidus A."/>
            <person name="Lindquist E."/>
            <person name="Lipzen A."/>
            <person name="Meier-Kolthoff J.P."/>
            <person name="Ohm R.A."/>
            <person name="Otillar R.P."/>
            <person name="Pangilinan J."/>
            <person name="Peng Y."/>
            <person name="Rokas A."/>
            <person name="Rosa C.A."/>
            <person name="Scheuner C."/>
            <person name="Sibirny A.A."/>
            <person name="Slot J.C."/>
            <person name="Stielow J.B."/>
            <person name="Sun H."/>
            <person name="Kurtzman C.P."/>
            <person name="Blackwell M."/>
            <person name="Grigoriev I.V."/>
            <person name="Jeffries T.W."/>
        </authorList>
    </citation>
    <scope>NUCLEOTIDE SEQUENCE [LARGE SCALE GENOMIC DNA]</scope>
    <source>
        <strain evidence="7">NRRL Y-17324</strain>
    </source>
</reference>
<dbReference type="GO" id="GO:0045159">
    <property type="term" value="F:myosin II binding"/>
    <property type="evidence" value="ECO:0007669"/>
    <property type="project" value="TreeGrafter"/>
</dbReference>
<dbReference type="GO" id="GO:0005737">
    <property type="term" value="C:cytoplasm"/>
    <property type="evidence" value="ECO:0007669"/>
    <property type="project" value="TreeGrafter"/>
</dbReference>
<dbReference type="GO" id="GO:0019905">
    <property type="term" value="F:syntaxin binding"/>
    <property type="evidence" value="ECO:0007669"/>
    <property type="project" value="TreeGrafter"/>
</dbReference>
<accession>A0A1E4SHB5</accession>
<comment type="similarity">
    <text evidence="1">Belongs to the WD repeat L(2)GL family.</text>
</comment>
<dbReference type="EMBL" id="KV453912">
    <property type="protein sequence ID" value="ODV78898.1"/>
    <property type="molecule type" value="Genomic_DNA"/>
</dbReference>
<protein>
    <recommendedName>
        <fullName evidence="8">Lethal giant larvae (Lgl)-like C-terminal domain-containing protein</fullName>
    </recommendedName>
</protein>
<dbReference type="InterPro" id="IPR024977">
    <property type="entry name" value="Apc4-like_WD40_dom"/>
</dbReference>
<dbReference type="PANTHER" id="PTHR10241:SF25">
    <property type="entry name" value="TOMOSYN, ISOFORM C"/>
    <property type="match status" value="1"/>
</dbReference>
<sequence length="1083" mass="117283">MFSKIKNRKAPLSLNSVTNAIKTHGSQDLSPNDFQSKNLDLSVITQLGLPKNLILATAYDPVQSLLAISTTSNEIRVYGLQNVEVVFEFKSSSPITHLAFVKGVYLVGISSSSGNVTVLSLHSKQILQTYLASSAITAIASDPSLDWLVLGLANGSLHFFDVDRLALAPFRVDNLQKKVLPKQKLSPVVSIEWHPRDIGSLLVTYSHCSVLYSISGGDITNSFIYQVPKGSRGYEYSQYVANGGKKKLFGSSSPVLSEVIGAQFHPNGLHVLTVHQDSTLVFWDTSDATLIEARNLFDLHLQLPGPPIDPPLFQISSVRWVCAANPERTQLVISGSSSVDGSGNTLHVIDFDHTLKYSMTSHAKQAEFYSQPQNGQKIIPITLNEGNDNPEVPEFIDLILPLSVGPNPYFGGNHDPKYLLLKSNYRSIYFIKYGSSDLPPGVIPTATGGAISNDLGNLILPMSIGFVHPPILFSSLNSIRRIDWFSIITSRASTGASSVNQSLLKGGFAIAHVGDVKSIGANDGERDILITGHENGLVRLQDVSRGENANMENIVQISLKETLFDDGKKQSTRIEAVSCSFESREMIVGLGNGDVVICKYGKRRAPGQGQSGNSDYRDCPLQHSNGNAKILSLNDRIQGTFSQSATFLPVSLVQVEAEEEISCLKMSNVGFGAIAYKSGRLVVCDITRGPAIILNLDSISKHLPSVSGQCYATTMEFSIMEFGQEGFSSILLFVGTNCGGNLIIFKILPQSNGGFEVVFADKTLGLNYRLTSEDPTASKLDDLIPISAKDGRSAVATLETFHKLGQGILIPGYLITSSKRDLRVLKLPKTKLSHKVIEDGCVRSGIVELALGKILLASIVKTGFIKFCSVPALNDVAEIKFSKDLYVKLKSALESEVAEGSKILPSGNFFIKTSFTESIHLRACQKESRLRSSKGPLTDQLFNENAIIPQRPTAGALLWAKGQTKYTSVEDLAFLIGGPNRKPAKHEESRLAHNISPEANPQGGYAELGGQNERGYKEPQRKNGPQGYGIGNAGFMRSLQTGIDSVEESFHGYASNVSEAMNEGLDSGKKSFYGAAIKSKLGI</sequence>
<dbReference type="InterPro" id="IPR015943">
    <property type="entry name" value="WD40/YVTN_repeat-like_dom_sf"/>
</dbReference>
<evidence type="ECO:0000313" key="7">
    <source>
        <dbReference type="Proteomes" id="UP000094285"/>
    </source>
</evidence>
<keyword evidence="7" id="KW-1185">Reference proteome</keyword>
<dbReference type="STRING" id="984487.A0A1E4SHB5"/>
<organism evidence="6 7">
    <name type="scientific">Suhomyces tanzawaensis NRRL Y-17324</name>
    <dbReference type="NCBI Taxonomy" id="984487"/>
    <lineage>
        <taxon>Eukaryota</taxon>
        <taxon>Fungi</taxon>
        <taxon>Dikarya</taxon>
        <taxon>Ascomycota</taxon>
        <taxon>Saccharomycotina</taxon>
        <taxon>Pichiomycetes</taxon>
        <taxon>Debaryomycetaceae</taxon>
        <taxon>Suhomyces</taxon>
    </lineage>
</organism>
<dbReference type="PANTHER" id="PTHR10241">
    <property type="entry name" value="LETHAL 2 GIANT LARVAE PROTEIN"/>
    <property type="match status" value="1"/>
</dbReference>
<feature type="region of interest" description="Disordered" evidence="3">
    <location>
        <begin position="994"/>
        <end position="1031"/>
    </location>
</feature>
<dbReference type="AlphaFoldDB" id="A0A1E4SHB5"/>
<dbReference type="GO" id="GO:0005886">
    <property type="term" value="C:plasma membrane"/>
    <property type="evidence" value="ECO:0007669"/>
    <property type="project" value="TreeGrafter"/>
</dbReference>
<dbReference type="SMART" id="SM00320">
    <property type="entry name" value="WD40"/>
    <property type="match status" value="5"/>
</dbReference>
<evidence type="ECO:0000256" key="3">
    <source>
        <dbReference type="SAM" id="MobiDB-lite"/>
    </source>
</evidence>
<dbReference type="GO" id="GO:0006887">
    <property type="term" value="P:exocytosis"/>
    <property type="evidence" value="ECO:0007669"/>
    <property type="project" value="UniProtKB-KW"/>
</dbReference>
<gene>
    <name evidence="6" type="ORF">CANTADRAFT_65534</name>
</gene>
<dbReference type="Proteomes" id="UP000094285">
    <property type="component" value="Unassembled WGS sequence"/>
</dbReference>
<dbReference type="GO" id="GO:0006893">
    <property type="term" value="P:Golgi to plasma membrane transport"/>
    <property type="evidence" value="ECO:0007669"/>
    <property type="project" value="TreeGrafter"/>
</dbReference>
<dbReference type="GO" id="GO:0005096">
    <property type="term" value="F:GTPase activator activity"/>
    <property type="evidence" value="ECO:0007669"/>
    <property type="project" value="TreeGrafter"/>
</dbReference>
<feature type="domain" description="Anaphase-promoting complex subunit 4-like WD40" evidence="5">
    <location>
        <begin position="58"/>
        <end position="139"/>
    </location>
</feature>
<name>A0A1E4SHB5_9ASCO</name>
<dbReference type="InterPro" id="IPR036322">
    <property type="entry name" value="WD40_repeat_dom_sf"/>
</dbReference>
<dbReference type="SUPFAM" id="SSF50978">
    <property type="entry name" value="WD40 repeat-like"/>
    <property type="match status" value="3"/>
</dbReference>
<evidence type="ECO:0000256" key="1">
    <source>
        <dbReference type="ARBA" id="ARBA00008070"/>
    </source>
</evidence>
<dbReference type="GeneID" id="30985052"/>
<proteinExistence type="inferred from homology"/>
<dbReference type="RefSeq" id="XP_020064020.1">
    <property type="nucleotide sequence ID" value="XM_020210916.1"/>
</dbReference>
<evidence type="ECO:0000259" key="4">
    <source>
        <dbReference type="Pfam" id="PF08596"/>
    </source>
</evidence>
<keyword evidence="2" id="KW-0268">Exocytosis</keyword>
<dbReference type="Pfam" id="PF08596">
    <property type="entry name" value="Lgl_C"/>
    <property type="match status" value="1"/>
</dbReference>
<evidence type="ECO:0000259" key="5">
    <source>
        <dbReference type="Pfam" id="PF12894"/>
    </source>
</evidence>
<evidence type="ECO:0008006" key="8">
    <source>
        <dbReference type="Google" id="ProtNLM"/>
    </source>
</evidence>
<feature type="domain" description="Lethal giant larvae (Lgl)-like C-terminal" evidence="4">
    <location>
        <begin position="573"/>
        <end position="985"/>
    </location>
</feature>
<dbReference type="InterPro" id="IPR013905">
    <property type="entry name" value="Lgl_C_dom"/>
</dbReference>
<dbReference type="Pfam" id="PF12894">
    <property type="entry name" value="ANAPC4_WD40"/>
    <property type="match status" value="1"/>
</dbReference>
<dbReference type="Gene3D" id="2.130.10.10">
    <property type="entry name" value="YVTN repeat-like/Quinoprotein amine dehydrogenase"/>
    <property type="match status" value="1"/>
</dbReference>